<name>A0A6U3XFT8_9STRA</name>
<evidence type="ECO:0008006" key="3">
    <source>
        <dbReference type="Google" id="ProtNLM"/>
    </source>
</evidence>
<accession>A0A6U3XFT8</accession>
<evidence type="ECO:0000313" key="1">
    <source>
        <dbReference type="EMBL" id="CAD9465883.1"/>
    </source>
</evidence>
<reference evidence="2" key="1">
    <citation type="submission" date="2021-01" db="EMBL/GenBank/DDBJ databases">
        <authorList>
            <person name="Corre E."/>
            <person name="Pelletier E."/>
            <person name="Niang G."/>
            <person name="Scheremetjew M."/>
            <person name="Finn R."/>
            <person name="Kale V."/>
            <person name="Holt S."/>
            <person name="Cochrane G."/>
            <person name="Meng A."/>
            <person name="Brown T."/>
            <person name="Cohen L."/>
        </authorList>
    </citation>
    <scope>NUCLEOTIDE SEQUENCE</scope>
    <source>
        <strain evidence="2">CCMP1381</strain>
    </source>
</reference>
<evidence type="ECO:0000313" key="2">
    <source>
        <dbReference type="EMBL" id="CAD9465886.1"/>
    </source>
</evidence>
<protein>
    <recommendedName>
        <fullName evidence="3">Sulfotransferase domain-containing protein</fullName>
    </recommendedName>
</protein>
<organism evidence="2">
    <name type="scientific">Octactis speculum</name>
    <dbReference type="NCBI Taxonomy" id="3111310"/>
    <lineage>
        <taxon>Eukaryota</taxon>
        <taxon>Sar</taxon>
        <taxon>Stramenopiles</taxon>
        <taxon>Ochrophyta</taxon>
        <taxon>Dictyochophyceae</taxon>
        <taxon>Dictyochales</taxon>
        <taxon>Dictyochaceae</taxon>
        <taxon>Octactis</taxon>
    </lineage>
</organism>
<sequence>MDSHGRNCCVSAGPFTVTCPTAARSFSTACTRWFTSTTSKAGSTSLRKNIGKNLNVKWNKPSGKFAGLVFNGRTTSENIGQQDADEMFIFSIARDPVDKFLSGVREARKICTQSATFKKEICSGTADDVLARQLAKEPGKFLNEHLQPTTYRLSGQIKSDQKKKKSHHSSRISIFENIDYIGELTTVGFDLRQIANRLSNIADSDRVAFASDLSQARSSESRGYDLTLTSSLSPDSIRAMCNSVHYGDEWRCLGYSYPAVCEPNRNMSIRSNSRSVDPVR</sequence>
<dbReference type="AlphaFoldDB" id="A0A6U3XFT8"/>
<dbReference type="EMBL" id="HBGS01050127">
    <property type="protein sequence ID" value="CAD9465883.1"/>
    <property type="molecule type" value="Transcribed_RNA"/>
</dbReference>
<gene>
    <name evidence="1" type="ORF">DSPE1174_LOCUS26074</name>
    <name evidence="2" type="ORF">DSPE1174_LOCUS26075</name>
</gene>
<proteinExistence type="predicted"/>
<dbReference type="EMBL" id="HBGS01050128">
    <property type="protein sequence ID" value="CAD9465886.1"/>
    <property type="molecule type" value="Transcribed_RNA"/>
</dbReference>